<dbReference type="PANTHER" id="PTHR11177:SF399">
    <property type="entry name" value="CHITINASE 6, ISOFORM C"/>
    <property type="match status" value="1"/>
</dbReference>
<name>A0A1B6IBZ9_9HEMI</name>
<dbReference type="AlphaFoldDB" id="A0A1B6IBZ9"/>
<protein>
    <recommendedName>
        <fullName evidence="1">GH18 domain-containing protein</fullName>
    </recommendedName>
</protein>
<evidence type="ECO:0000313" key="3">
    <source>
        <dbReference type="EMBL" id="JAS96229.1"/>
    </source>
</evidence>
<feature type="domain" description="GH18" evidence="1">
    <location>
        <begin position="1"/>
        <end position="227"/>
    </location>
</feature>
<dbReference type="GO" id="GO:0004568">
    <property type="term" value="F:chitinase activity"/>
    <property type="evidence" value="ECO:0007669"/>
    <property type="project" value="TreeGrafter"/>
</dbReference>
<dbReference type="Gene3D" id="3.20.20.80">
    <property type="entry name" value="Glycosidases"/>
    <property type="match status" value="1"/>
</dbReference>
<dbReference type="SUPFAM" id="SSF51445">
    <property type="entry name" value="(Trans)glycosidases"/>
    <property type="match status" value="1"/>
</dbReference>
<dbReference type="PROSITE" id="PS51910">
    <property type="entry name" value="GH18_2"/>
    <property type="match status" value="1"/>
</dbReference>
<dbReference type="EMBL" id="GECU01011477">
    <property type="protein sequence ID" value="JAS96229.1"/>
    <property type="molecule type" value="Transcribed_RNA"/>
</dbReference>
<dbReference type="SUPFAM" id="SSF54556">
    <property type="entry name" value="Chitinase insertion domain"/>
    <property type="match status" value="1"/>
</dbReference>
<dbReference type="GO" id="GO:0005576">
    <property type="term" value="C:extracellular region"/>
    <property type="evidence" value="ECO:0007669"/>
    <property type="project" value="TreeGrafter"/>
</dbReference>
<dbReference type="InterPro" id="IPR011583">
    <property type="entry name" value="Chitinase_II/V-like_cat"/>
</dbReference>
<reference evidence="2" key="1">
    <citation type="submission" date="2015-11" db="EMBL/GenBank/DDBJ databases">
        <title>De novo transcriptome assembly of four potential Pierce s Disease insect vectors from Arizona vineyards.</title>
        <authorList>
            <person name="Tassone E.E."/>
        </authorList>
    </citation>
    <scope>NUCLEOTIDE SEQUENCE</scope>
</reference>
<gene>
    <name evidence="3" type="ORF">g.3423</name>
    <name evidence="2" type="ORF">g.3425</name>
</gene>
<dbReference type="EMBL" id="GECU01023245">
    <property type="protein sequence ID" value="JAS84461.1"/>
    <property type="molecule type" value="Transcribed_RNA"/>
</dbReference>
<proteinExistence type="predicted"/>
<organism evidence="2">
    <name type="scientific">Homalodisca liturata</name>
    <dbReference type="NCBI Taxonomy" id="320908"/>
    <lineage>
        <taxon>Eukaryota</taxon>
        <taxon>Metazoa</taxon>
        <taxon>Ecdysozoa</taxon>
        <taxon>Arthropoda</taxon>
        <taxon>Hexapoda</taxon>
        <taxon>Insecta</taxon>
        <taxon>Pterygota</taxon>
        <taxon>Neoptera</taxon>
        <taxon>Paraneoptera</taxon>
        <taxon>Hemiptera</taxon>
        <taxon>Auchenorrhyncha</taxon>
        <taxon>Membracoidea</taxon>
        <taxon>Cicadellidae</taxon>
        <taxon>Cicadellinae</taxon>
        <taxon>Proconiini</taxon>
        <taxon>Homalodisca</taxon>
    </lineage>
</organism>
<feature type="non-terminal residue" evidence="2">
    <location>
        <position position="1"/>
    </location>
</feature>
<dbReference type="InterPro" id="IPR017853">
    <property type="entry name" value="GH"/>
</dbReference>
<dbReference type="PANTHER" id="PTHR11177">
    <property type="entry name" value="CHITINASE"/>
    <property type="match status" value="1"/>
</dbReference>
<evidence type="ECO:0000259" key="1">
    <source>
        <dbReference type="PROSITE" id="PS51910"/>
    </source>
</evidence>
<dbReference type="InterPro" id="IPR001223">
    <property type="entry name" value="Glyco_hydro18_cat"/>
</dbReference>
<dbReference type="Pfam" id="PF00704">
    <property type="entry name" value="Glyco_hydro_18"/>
    <property type="match status" value="1"/>
</dbReference>
<dbReference type="InterPro" id="IPR029070">
    <property type="entry name" value="Chitinase_insertion_sf"/>
</dbReference>
<dbReference type="GO" id="GO:0006032">
    <property type="term" value="P:chitin catabolic process"/>
    <property type="evidence" value="ECO:0007669"/>
    <property type="project" value="TreeGrafter"/>
</dbReference>
<evidence type="ECO:0000313" key="2">
    <source>
        <dbReference type="EMBL" id="JAS84461.1"/>
    </source>
</evidence>
<sequence length="235" mass="27046">REEFEQENRATGKNSFLISIDVPHDPKVLDDSFDIHSLSKYLDFMNVFAFNYRIPVETETSHFAPLYSSGLNDKSQSNIDYTIKYYLGQGVDREKLMLGVPTYGRSLVIYGSDKHISDLHLEDGFGSEENLSKAEGSLPYFEICRLLKSGNLQIGNPSSSIGLTAHHNNYFVGFEDINTVKLKAKYAAQEDLGGLMFWTIDYDDFRGDCHGKKFPLIEYFHFVYRHMFFLQSKIW</sequence>
<dbReference type="Gene3D" id="3.10.50.10">
    <property type="match status" value="1"/>
</dbReference>
<dbReference type="GO" id="GO:0008061">
    <property type="term" value="F:chitin binding"/>
    <property type="evidence" value="ECO:0007669"/>
    <property type="project" value="InterPro"/>
</dbReference>
<dbReference type="GO" id="GO:0005975">
    <property type="term" value="P:carbohydrate metabolic process"/>
    <property type="evidence" value="ECO:0007669"/>
    <property type="project" value="InterPro"/>
</dbReference>
<dbReference type="InterPro" id="IPR050314">
    <property type="entry name" value="Glycosyl_Hydrlase_18"/>
</dbReference>
<dbReference type="SMART" id="SM00636">
    <property type="entry name" value="Glyco_18"/>
    <property type="match status" value="1"/>
</dbReference>
<accession>A0A1B6IBZ9</accession>